<evidence type="ECO:0000313" key="9">
    <source>
        <dbReference type="Proteomes" id="UP001439008"/>
    </source>
</evidence>
<comment type="caution">
    <text evidence="8">The sequence shown here is derived from an EMBL/GenBank/DDBJ whole genome shotgun (WGS) entry which is preliminary data.</text>
</comment>
<evidence type="ECO:0000256" key="5">
    <source>
        <dbReference type="ARBA" id="ARBA00047761"/>
    </source>
</evidence>
<dbReference type="PANTHER" id="PTHR23081:SF36">
    <property type="entry name" value="RNA POLYMERASE II SUBUNIT A C-TERMINAL DOMAIN PHOSPHATASE"/>
    <property type="match status" value="1"/>
</dbReference>
<comment type="subcellular location">
    <subcellularLocation>
        <location evidence="1">Nucleus</location>
    </subcellularLocation>
</comment>
<name>A0ABV2AF22_9EUKA</name>
<keyword evidence="4" id="KW-0539">Nucleus</keyword>
<sequence length="105" mass="12124">MQESDYSLSREAFVSSGYGSHQKSVQHQMKILTDHYLHQSKKLVLVLDIDHTLLHTTKNPHADIAFKRKELSDDIFMVSLNQSNGDGDVTYYVKLRPHLKLNQQN</sequence>
<dbReference type="EMBL" id="JBDODL010000010">
    <property type="protein sequence ID" value="MES1918054.1"/>
    <property type="molecule type" value="Genomic_DNA"/>
</dbReference>
<dbReference type="PANTHER" id="PTHR23081">
    <property type="entry name" value="RNA POLYMERASE II CTD PHOSPHATASE"/>
    <property type="match status" value="1"/>
</dbReference>
<evidence type="ECO:0000256" key="4">
    <source>
        <dbReference type="ARBA" id="ARBA00023242"/>
    </source>
</evidence>
<feature type="domain" description="FCP1 homology" evidence="7">
    <location>
        <begin position="38"/>
        <end position="105"/>
    </location>
</feature>
<comment type="catalytic activity">
    <reaction evidence="6">
        <text>O-phospho-L-threonyl-[protein] + H2O = L-threonyl-[protein] + phosphate</text>
        <dbReference type="Rhea" id="RHEA:47004"/>
        <dbReference type="Rhea" id="RHEA-COMP:11060"/>
        <dbReference type="Rhea" id="RHEA-COMP:11605"/>
        <dbReference type="ChEBI" id="CHEBI:15377"/>
        <dbReference type="ChEBI" id="CHEBI:30013"/>
        <dbReference type="ChEBI" id="CHEBI:43474"/>
        <dbReference type="ChEBI" id="CHEBI:61977"/>
        <dbReference type="EC" id="3.1.3.16"/>
    </reaction>
</comment>
<evidence type="ECO:0000256" key="2">
    <source>
        <dbReference type="ARBA" id="ARBA00013081"/>
    </source>
</evidence>
<reference evidence="8 9" key="1">
    <citation type="journal article" date="2024" name="BMC Biol.">
        <title>Comparative genomics of Ascetosporea gives new insight into the evolutionary basis for animal parasitism in Rhizaria.</title>
        <authorList>
            <person name="Hiltunen Thoren M."/>
            <person name="Onut-Brannstrom I."/>
            <person name="Alfjorden A."/>
            <person name="Peckova H."/>
            <person name="Swords F."/>
            <person name="Hooper C."/>
            <person name="Holzer A.S."/>
            <person name="Bass D."/>
            <person name="Burki F."/>
        </authorList>
    </citation>
    <scope>NUCLEOTIDE SEQUENCE [LARGE SCALE GENOMIC DNA]</scope>
    <source>
        <strain evidence="8">20-A016</strain>
    </source>
</reference>
<dbReference type="InterPro" id="IPR004274">
    <property type="entry name" value="FCP1_dom"/>
</dbReference>
<dbReference type="Gene3D" id="3.40.50.1000">
    <property type="entry name" value="HAD superfamily/HAD-like"/>
    <property type="match status" value="1"/>
</dbReference>
<dbReference type="InterPro" id="IPR036412">
    <property type="entry name" value="HAD-like_sf"/>
</dbReference>
<evidence type="ECO:0000256" key="3">
    <source>
        <dbReference type="ARBA" id="ARBA00022801"/>
    </source>
</evidence>
<gene>
    <name evidence="8" type="ORF">MHBO_000079</name>
</gene>
<evidence type="ECO:0000259" key="7">
    <source>
        <dbReference type="PROSITE" id="PS50969"/>
    </source>
</evidence>
<evidence type="ECO:0000256" key="1">
    <source>
        <dbReference type="ARBA" id="ARBA00004123"/>
    </source>
</evidence>
<evidence type="ECO:0000313" key="8">
    <source>
        <dbReference type="EMBL" id="MES1918054.1"/>
    </source>
</evidence>
<dbReference type="SUPFAM" id="SSF56784">
    <property type="entry name" value="HAD-like"/>
    <property type="match status" value="1"/>
</dbReference>
<keyword evidence="9" id="KW-1185">Reference proteome</keyword>
<accession>A0ABV2AF22</accession>
<dbReference type="EC" id="3.1.3.16" evidence="2"/>
<dbReference type="InterPro" id="IPR039189">
    <property type="entry name" value="Fcp1"/>
</dbReference>
<dbReference type="PROSITE" id="PS50969">
    <property type="entry name" value="FCP1"/>
    <property type="match status" value="1"/>
</dbReference>
<comment type="catalytic activity">
    <reaction evidence="5">
        <text>O-phospho-L-seryl-[protein] + H2O = L-seryl-[protein] + phosphate</text>
        <dbReference type="Rhea" id="RHEA:20629"/>
        <dbReference type="Rhea" id="RHEA-COMP:9863"/>
        <dbReference type="Rhea" id="RHEA-COMP:11604"/>
        <dbReference type="ChEBI" id="CHEBI:15377"/>
        <dbReference type="ChEBI" id="CHEBI:29999"/>
        <dbReference type="ChEBI" id="CHEBI:43474"/>
        <dbReference type="ChEBI" id="CHEBI:83421"/>
        <dbReference type="EC" id="3.1.3.16"/>
    </reaction>
</comment>
<organism evidence="8 9">
    <name type="scientific">Bonamia ostreae</name>
    <dbReference type="NCBI Taxonomy" id="126728"/>
    <lineage>
        <taxon>Eukaryota</taxon>
        <taxon>Sar</taxon>
        <taxon>Rhizaria</taxon>
        <taxon>Endomyxa</taxon>
        <taxon>Ascetosporea</taxon>
        <taxon>Haplosporida</taxon>
        <taxon>Bonamia</taxon>
    </lineage>
</organism>
<protein>
    <recommendedName>
        <fullName evidence="2">protein-serine/threonine phosphatase</fullName>
        <ecNumber evidence="2">3.1.3.16</ecNumber>
    </recommendedName>
</protein>
<dbReference type="InterPro" id="IPR023214">
    <property type="entry name" value="HAD_sf"/>
</dbReference>
<proteinExistence type="predicted"/>
<dbReference type="Pfam" id="PF03031">
    <property type="entry name" value="NIF"/>
    <property type="match status" value="1"/>
</dbReference>
<evidence type="ECO:0000256" key="6">
    <source>
        <dbReference type="ARBA" id="ARBA00048336"/>
    </source>
</evidence>
<dbReference type="Proteomes" id="UP001439008">
    <property type="component" value="Unassembled WGS sequence"/>
</dbReference>
<keyword evidence="3" id="KW-0378">Hydrolase</keyword>